<feature type="repeat" description="TPR" evidence="1">
    <location>
        <begin position="227"/>
        <end position="260"/>
    </location>
</feature>
<name>A0A1H7WGX7_OLID1</name>
<dbReference type="SUPFAM" id="SSF46894">
    <property type="entry name" value="C-terminal effector domain of the bipartite response regulators"/>
    <property type="match status" value="1"/>
</dbReference>
<evidence type="ECO:0000313" key="6">
    <source>
        <dbReference type="Proteomes" id="UP000199421"/>
    </source>
</evidence>
<proteinExistence type="predicted"/>
<evidence type="ECO:0000256" key="1">
    <source>
        <dbReference type="PROSITE-ProRule" id="PRU00339"/>
    </source>
</evidence>
<dbReference type="EMBL" id="FOAF01000008">
    <property type="protein sequence ID" value="SEM20147.1"/>
    <property type="molecule type" value="Genomic_DNA"/>
</dbReference>
<dbReference type="GO" id="GO:0006355">
    <property type="term" value="P:regulation of DNA-templated transcription"/>
    <property type="evidence" value="ECO:0007669"/>
    <property type="project" value="InterPro"/>
</dbReference>
<gene>
    <name evidence="5" type="ORF">SAMN05661044_04552</name>
</gene>
<accession>A0A1H7WGX7</accession>
<dbReference type="Gene3D" id="1.25.40.10">
    <property type="entry name" value="Tetratricopeptide repeat domain"/>
    <property type="match status" value="1"/>
</dbReference>
<feature type="coiled-coil region" evidence="2">
    <location>
        <begin position="370"/>
        <end position="409"/>
    </location>
</feature>
<evidence type="ECO:0000256" key="4">
    <source>
        <dbReference type="SAM" id="SignalP"/>
    </source>
</evidence>
<dbReference type="RefSeq" id="WP_093329344.1">
    <property type="nucleotide sequence ID" value="NZ_FOAF01000008.1"/>
</dbReference>
<dbReference type="AlphaFoldDB" id="A0A1H7WGX7"/>
<dbReference type="STRING" id="407022.SAMN05661044_04552"/>
<feature type="transmembrane region" description="Helical" evidence="3">
    <location>
        <begin position="337"/>
        <end position="357"/>
    </location>
</feature>
<reference evidence="6" key="1">
    <citation type="submission" date="2016-10" db="EMBL/GenBank/DDBJ databases">
        <authorList>
            <person name="Varghese N."/>
            <person name="Submissions S."/>
        </authorList>
    </citation>
    <scope>NUCLEOTIDE SEQUENCE [LARGE SCALE GENOMIC DNA]</scope>
    <source>
        <strain evidence="6">DSM 18733</strain>
    </source>
</reference>
<protein>
    <submittedName>
        <fullName evidence="5">TPR repeat-containing protein</fullName>
    </submittedName>
</protein>
<dbReference type="GO" id="GO:0003677">
    <property type="term" value="F:DNA binding"/>
    <property type="evidence" value="ECO:0007669"/>
    <property type="project" value="InterPro"/>
</dbReference>
<dbReference type="Pfam" id="PF13181">
    <property type="entry name" value="TPR_8"/>
    <property type="match status" value="1"/>
</dbReference>
<keyword evidence="4" id="KW-0732">Signal</keyword>
<keyword evidence="2" id="KW-0175">Coiled coil</keyword>
<dbReference type="OrthoDB" id="1523128at2"/>
<sequence length="545" mass="63105">MIPRFFIACFLLYFICLGTTTAQFNTSLQDVRQRLERFAVRPADSLFVVENTAYKEALMQGDIKKQALSLQHMGQLCYGMGLVAQSLNYHLQAEELLKVLGQNSMRANNLNDLGLLLLLNNQGKEAKQSYQEAIKIYTNNNDQKGLAYTYGNLGHLYEKRSDYDSAFFFQTKAMKALELIKDLDGIALIHENLGSIYEDKEQYDVAYLHFSKALDRFKVNGNVPMLIDAYNNVGDVLRKTGRYQEALVYTRKALQLSNETKAYSRLSSAYRDLGKTYNFLNKTDSTFYYLELSRQLYINIYNEDSKNQAALLNVLYDINQKDAQIADMARQKRTATILYSASAIVAMLLIILSIVFIKNQRQRIINERNIREKESALLSAKQQLMEVELRNKKLQEEQLKKEVENKAREISLHTLQAIEKNQLLEEMKKALSEIIRNDSRSYKRELRQLLNKINQSFHKEVHWDDFRRIFEEINQDFFYQLQKINPDLSATDLRLVSLIKLNMNTPDIAALLGISADSLRVSRYRLRKKLGLEQGKSLTSFLQAI</sequence>
<keyword evidence="3" id="KW-0472">Membrane</keyword>
<dbReference type="SUPFAM" id="SSF48452">
    <property type="entry name" value="TPR-like"/>
    <property type="match status" value="1"/>
</dbReference>
<dbReference type="PROSITE" id="PS50293">
    <property type="entry name" value="TPR_REGION"/>
    <property type="match status" value="1"/>
</dbReference>
<dbReference type="SMART" id="SM00028">
    <property type="entry name" value="TPR"/>
    <property type="match status" value="5"/>
</dbReference>
<dbReference type="InterPro" id="IPR019734">
    <property type="entry name" value="TPR_rpt"/>
</dbReference>
<dbReference type="Proteomes" id="UP000199421">
    <property type="component" value="Unassembled WGS sequence"/>
</dbReference>
<keyword evidence="1" id="KW-0802">TPR repeat</keyword>
<dbReference type="PROSITE" id="PS50005">
    <property type="entry name" value="TPR"/>
    <property type="match status" value="3"/>
</dbReference>
<keyword evidence="3" id="KW-0812">Transmembrane</keyword>
<feature type="repeat" description="TPR" evidence="1">
    <location>
        <begin position="107"/>
        <end position="140"/>
    </location>
</feature>
<dbReference type="InterPro" id="IPR016032">
    <property type="entry name" value="Sig_transdc_resp-reg_C-effctor"/>
</dbReference>
<keyword evidence="3" id="KW-1133">Transmembrane helix</keyword>
<dbReference type="PANTHER" id="PTHR10098">
    <property type="entry name" value="RAPSYN-RELATED"/>
    <property type="match status" value="1"/>
</dbReference>
<organism evidence="5 6">
    <name type="scientific">Olivibacter domesticus</name>
    <name type="common">Pseudosphingobacterium domesticum</name>
    <dbReference type="NCBI Taxonomy" id="407022"/>
    <lineage>
        <taxon>Bacteria</taxon>
        <taxon>Pseudomonadati</taxon>
        <taxon>Bacteroidota</taxon>
        <taxon>Sphingobacteriia</taxon>
        <taxon>Sphingobacteriales</taxon>
        <taxon>Sphingobacteriaceae</taxon>
        <taxon>Olivibacter</taxon>
    </lineage>
</organism>
<evidence type="ECO:0000256" key="2">
    <source>
        <dbReference type="SAM" id="Coils"/>
    </source>
</evidence>
<dbReference type="InterPro" id="IPR011990">
    <property type="entry name" value="TPR-like_helical_dom_sf"/>
</dbReference>
<evidence type="ECO:0000256" key="3">
    <source>
        <dbReference type="SAM" id="Phobius"/>
    </source>
</evidence>
<keyword evidence="6" id="KW-1185">Reference proteome</keyword>
<dbReference type="Pfam" id="PF13424">
    <property type="entry name" value="TPR_12"/>
    <property type="match status" value="1"/>
</dbReference>
<feature type="chain" id="PRO_5011668787" evidence="4">
    <location>
        <begin position="23"/>
        <end position="545"/>
    </location>
</feature>
<evidence type="ECO:0000313" key="5">
    <source>
        <dbReference type="EMBL" id="SEM20147.1"/>
    </source>
</evidence>
<feature type="repeat" description="TPR" evidence="1">
    <location>
        <begin position="187"/>
        <end position="220"/>
    </location>
</feature>
<feature type="signal peptide" evidence="4">
    <location>
        <begin position="1"/>
        <end position="22"/>
    </location>
</feature>